<organism evidence="1 2">
    <name type="scientific">Vespula squamosa</name>
    <name type="common">Southern yellow jacket</name>
    <name type="synonym">Wasp</name>
    <dbReference type="NCBI Taxonomy" id="30214"/>
    <lineage>
        <taxon>Eukaryota</taxon>
        <taxon>Metazoa</taxon>
        <taxon>Ecdysozoa</taxon>
        <taxon>Arthropoda</taxon>
        <taxon>Hexapoda</taxon>
        <taxon>Insecta</taxon>
        <taxon>Pterygota</taxon>
        <taxon>Neoptera</taxon>
        <taxon>Endopterygota</taxon>
        <taxon>Hymenoptera</taxon>
        <taxon>Apocrita</taxon>
        <taxon>Aculeata</taxon>
        <taxon>Vespoidea</taxon>
        <taxon>Vespidae</taxon>
        <taxon>Vespinae</taxon>
        <taxon>Vespula</taxon>
    </lineage>
</organism>
<protein>
    <recommendedName>
        <fullName evidence="3">LAGLIDADG homing endonuclease</fullName>
    </recommendedName>
</protein>
<accession>A0ABD1ZUM8</accession>
<evidence type="ECO:0008006" key="3">
    <source>
        <dbReference type="Google" id="ProtNLM"/>
    </source>
</evidence>
<comment type="caution">
    <text evidence="1">The sequence shown here is derived from an EMBL/GenBank/DDBJ whole genome shotgun (WGS) entry which is preliminary data.</text>
</comment>
<reference evidence="1 2" key="1">
    <citation type="journal article" date="2024" name="Ann. Entomol. Soc. Am.">
        <title>Genomic analyses of the southern and eastern yellowjacket wasps (Hymenoptera: Vespidae) reveal evolutionary signatures of social life.</title>
        <authorList>
            <person name="Catto M.A."/>
            <person name="Caine P.B."/>
            <person name="Orr S.E."/>
            <person name="Hunt B.G."/>
            <person name="Goodisman M.A.D."/>
        </authorList>
    </citation>
    <scope>NUCLEOTIDE SEQUENCE [LARGE SCALE GENOMIC DNA]</scope>
    <source>
        <strain evidence="1">233</strain>
        <tissue evidence="1">Head and thorax</tissue>
    </source>
</reference>
<evidence type="ECO:0000313" key="1">
    <source>
        <dbReference type="EMBL" id="KAL2711936.1"/>
    </source>
</evidence>
<proteinExistence type="predicted"/>
<gene>
    <name evidence="1" type="ORF">V1478_018171</name>
</gene>
<sequence length="115" mass="12972">MHKAQAYFTTVSGIPLDIGAKELADNGKQQAISEATFGKVRVTKKNKRYYITLPVKERLSVSTQLKILDEALHFLFDAALKLQLETIAISRGSVGDVLWANVKSNRFYRVVKQKF</sequence>
<dbReference type="AlphaFoldDB" id="A0ABD1ZUM8"/>
<evidence type="ECO:0000313" key="2">
    <source>
        <dbReference type="Proteomes" id="UP001607302"/>
    </source>
</evidence>
<keyword evidence="2" id="KW-1185">Reference proteome</keyword>
<dbReference type="Proteomes" id="UP001607302">
    <property type="component" value="Unassembled WGS sequence"/>
</dbReference>
<name>A0ABD1ZUM8_VESSQ</name>
<dbReference type="EMBL" id="JAUDFV010000167">
    <property type="protein sequence ID" value="KAL2711936.1"/>
    <property type="molecule type" value="Genomic_DNA"/>
</dbReference>